<dbReference type="InterPro" id="IPR028098">
    <property type="entry name" value="Glyco_trans_4-like_N"/>
</dbReference>
<proteinExistence type="predicted"/>
<dbReference type="CDD" id="cd03801">
    <property type="entry name" value="GT4_PimA-like"/>
    <property type="match status" value="1"/>
</dbReference>
<keyword evidence="5" id="KW-1185">Reference proteome</keyword>
<keyword evidence="1" id="KW-1133">Transmembrane helix</keyword>
<dbReference type="Proteomes" id="UP000197361">
    <property type="component" value="Unassembled WGS sequence"/>
</dbReference>
<dbReference type="OrthoDB" id="9790710at2"/>
<accession>A0A246K1C9</accession>
<evidence type="ECO:0000259" key="3">
    <source>
        <dbReference type="Pfam" id="PF13439"/>
    </source>
</evidence>
<dbReference type="AlphaFoldDB" id="A0A246K1C9"/>
<keyword evidence="4" id="KW-0808">Transferase</keyword>
<feature type="domain" description="Glycosyl transferase family 1" evidence="2">
    <location>
        <begin position="199"/>
        <end position="351"/>
    </location>
</feature>
<comment type="caution">
    <text evidence="4">The sequence shown here is derived from an EMBL/GenBank/DDBJ whole genome shotgun (WGS) entry which is preliminary data.</text>
</comment>
<keyword evidence="1" id="KW-0812">Transmembrane</keyword>
<name>A0A246K1C9_9SPHN</name>
<evidence type="ECO:0000259" key="2">
    <source>
        <dbReference type="Pfam" id="PF00534"/>
    </source>
</evidence>
<dbReference type="SUPFAM" id="SSF53756">
    <property type="entry name" value="UDP-Glycosyltransferase/glycogen phosphorylase"/>
    <property type="match status" value="1"/>
</dbReference>
<dbReference type="InterPro" id="IPR001296">
    <property type="entry name" value="Glyco_trans_1"/>
</dbReference>
<feature type="transmembrane region" description="Helical" evidence="1">
    <location>
        <begin position="98"/>
        <end position="118"/>
    </location>
</feature>
<dbReference type="Pfam" id="PF00534">
    <property type="entry name" value="Glycos_transf_1"/>
    <property type="match status" value="1"/>
</dbReference>
<dbReference type="EMBL" id="NISK01000001">
    <property type="protein sequence ID" value="OWQ98767.1"/>
    <property type="molecule type" value="Genomic_DNA"/>
</dbReference>
<evidence type="ECO:0000256" key="1">
    <source>
        <dbReference type="SAM" id="Phobius"/>
    </source>
</evidence>
<dbReference type="PANTHER" id="PTHR45947">
    <property type="entry name" value="SULFOQUINOVOSYL TRANSFERASE SQD2"/>
    <property type="match status" value="1"/>
</dbReference>
<feature type="domain" description="Glycosyltransferase subfamily 4-like N-terminal" evidence="3">
    <location>
        <begin position="15"/>
        <end position="182"/>
    </location>
</feature>
<dbReference type="GO" id="GO:0016758">
    <property type="term" value="F:hexosyltransferase activity"/>
    <property type="evidence" value="ECO:0007669"/>
    <property type="project" value="TreeGrafter"/>
</dbReference>
<protein>
    <submittedName>
        <fullName evidence="4">Glycosyl transferase family 1</fullName>
    </submittedName>
</protein>
<sequence length="383" mass="42007">MKIAIVYDCIFPWTIGGAERWYRNLAERLAAAGHDVTYLTLRQWDATDPPQIPGVEVIAVGPRLALYSEGKRRISPPVRFGWGVFLHLLRHGARYDRVHLASFPFFSLLAIGLLLPVARYRIAVDWHEVWTSEYWRAYLGPLGKIGVLVQRLCARIPQKPYAFSRLHAARARDLGCREPVTILTGEFAGSASAGFDAADPPVFVYAGRLIPEKRVSLLIDAFALLRKRKPDARLTIFGRGPEEEAIGAQIALLGLDHAARLAGFVAEADIEEAMARAVAIVQPSEREGYGMVVVEAASRGVPVVVVDAPDNATVELVDAGRNGFIADNANPTALADAMNAVLTAGAPLRARTRDWFADNQTRLSIDHSLSVILADMEAEKDRI</sequence>
<evidence type="ECO:0000313" key="5">
    <source>
        <dbReference type="Proteomes" id="UP000197361"/>
    </source>
</evidence>
<dbReference type="InterPro" id="IPR050194">
    <property type="entry name" value="Glycosyltransferase_grp1"/>
</dbReference>
<keyword evidence="1" id="KW-0472">Membrane</keyword>
<dbReference type="RefSeq" id="WP_088439187.1">
    <property type="nucleotide sequence ID" value="NZ_BMMC01000015.1"/>
</dbReference>
<dbReference type="PANTHER" id="PTHR45947:SF3">
    <property type="entry name" value="SULFOQUINOVOSYL TRANSFERASE SQD2"/>
    <property type="match status" value="1"/>
</dbReference>
<reference evidence="4 5" key="1">
    <citation type="journal article" date="2010" name="Int. J. Syst. Evol. Microbiol.">
        <title>Sphingopyxis bauzanensis sp. nov., a psychrophilic bacterium isolated from soil.</title>
        <authorList>
            <person name="Zhang D.C."/>
            <person name="Liu H.C."/>
            <person name="Xin Y.H."/>
            <person name="Zhou Y.G."/>
            <person name="Schinner F."/>
            <person name="Margesin R."/>
        </authorList>
    </citation>
    <scope>NUCLEOTIDE SEQUENCE [LARGE SCALE GENOMIC DNA]</scope>
    <source>
        <strain evidence="4 5">DSM 22271</strain>
    </source>
</reference>
<gene>
    <name evidence="4" type="ORF">CDQ92_00695</name>
</gene>
<organism evidence="4 5">
    <name type="scientific">Sphingopyxis bauzanensis</name>
    <dbReference type="NCBI Taxonomy" id="651663"/>
    <lineage>
        <taxon>Bacteria</taxon>
        <taxon>Pseudomonadati</taxon>
        <taxon>Pseudomonadota</taxon>
        <taxon>Alphaproteobacteria</taxon>
        <taxon>Sphingomonadales</taxon>
        <taxon>Sphingomonadaceae</taxon>
        <taxon>Sphingopyxis</taxon>
    </lineage>
</organism>
<dbReference type="Pfam" id="PF13439">
    <property type="entry name" value="Glyco_transf_4"/>
    <property type="match status" value="1"/>
</dbReference>
<dbReference type="Gene3D" id="3.40.50.2000">
    <property type="entry name" value="Glycogen Phosphorylase B"/>
    <property type="match status" value="2"/>
</dbReference>
<evidence type="ECO:0000313" key="4">
    <source>
        <dbReference type="EMBL" id="OWQ98767.1"/>
    </source>
</evidence>